<dbReference type="AlphaFoldDB" id="A0A2K2DEZ6"/>
<dbReference type="EMBL" id="CM000881">
    <property type="protein sequence ID" value="PNT72866.1"/>
    <property type="molecule type" value="Genomic_DNA"/>
</dbReference>
<evidence type="ECO:0000313" key="3">
    <source>
        <dbReference type="EnsemblPlants" id="PNT72866"/>
    </source>
</evidence>
<protein>
    <submittedName>
        <fullName evidence="2 3">Uncharacterized protein</fullName>
    </submittedName>
</protein>
<feature type="compositionally biased region" description="Basic residues" evidence="1">
    <location>
        <begin position="1"/>
        <end position="16"/>
    </location>
</feature>
<evidence type="ECO:0000313" key="2">
    <source>
        <dbReference type="EMBL" id="PNT72866.1"/>
    </source>
</evidence>
<reference evidence="3" key="3">
    <citation type="submission" date="2018-08" db="UniProtKB">
        <authorList>
            <consortium name="EnsemblPlants"/>
        </authorList>
    </citation>
    <scope>IDENTIFICATION</scope>
    <source>
        <strain evidence="3">cv. Bd21</strain>
    </source>
</reference>
<evidence type="ECO:0000256" key="1">
    <source>
        <dbReference type="SAM" id="MobiDB-lite"/>
    </source>
</evidence>
<evidence type="ECO:0000313" key="4">
    <source>
        <dbReference type="Proteomes" id="UP000008810"/>
    </source>
</evidence>
<dbReference type="EnsemblPlants" id="PNT72866">
    <property type="protein sequence ID" value="PNT72866"/>
    <property type="gene ID" value="BRADI_2g49986v3"/>
</dbReference>
<dbReference type="Proteomes" id="UP000008810">
    <property type="component" value="Chromosome 2"/>
</dbReference>
<sequence>MHLHIRNKTTRSKKLPAPKSEAGRLIGGGIGDDDGVGRTEGGAAQAVVEVLGVAGGVVAERDGLPGGRGRGAADAPGLLREPPEQLPPRAVPAPPALRDARDGVARRELQPLDRRDGAAAAAAPAGRRRRPRGGGGRGCGRHTARQVDGAGRRGRVGGAHAHGVLLRRGGDRGYWGREEMVVVGLL</sequence>
<dbReference type="InParanoid" id="A0A2K2DEZ6"/>
<feature type="region of interest" description="Disordered" evidence="1">
    <location>
        <begin position="59"/>
        <end position="157"/>
    </location>
</feature>
<feature type="region of interest" description="Disordered" evidence="1">
    <location>
        <begin position="1"/>
        <end position="39"/>
    </location>
</feature>
<gene>
    <name evidence="2" type="ORF">BRADI_2g49986v3</name>
</gene>
<name>A0A2K2DEZ6_BRADI</name>
<feature type="compositionally biased region" description="Pro residues" evidence="1">
    <location>
        <begin position="84"/>
        <end position="95"/>
    </location>
</feature>
<feature type="compositionally biased region" description="Basic and acidic residues" evidence="1">
    <location>
        <begin position="98"/>
        <end position="117"/>
    </location>
</feature>
<keyword evidence="4" id="KW-1185">Reference proteome</keyword>
<reference evidence="2" key="2">
    <citation type="submission" date="2017-06" db="EMBL/GenBank/DDBJ databases">
        <title>WGS assembly of Brachypodium distachyon.</title>
        <authorList>
            <consortium name="The International Brachypodium Initiative"/>
            <person name="Lucas S."/>
            <person name="Harmon-Smith M."/>
            <person name="Lail K."/>
            <person name="Tice H."/>
            <person name="Grimwood J."/>
            <person name="Bruce D."/>
            <person name="Barry K."/>
            <person name="Shu S."/>
            <person name="Lindquist E."/>
            <person name="Wang M."/>
            <person name="Pitluck S."/>
            <person name="Vogel J.P."/>
            <person name="Garvin D.F."/>
            <person name="Mockler T.C."/>
            <person name="Schmutz J."/>
            <person name="Rokhsar D."/>
            <person name="Bevan M.W."/>
        </authorList>
    </citation>
    <scope>NUCLEOTIDE SEQUENCE</scope>
    <source>
        <strain evidence="2">Bd21</strain>
    </source>
</reference>
<reference evidence="2 3" key="1">
    <citation type="journal article" date="2010" name="Nature">
        <title>Genome sequencing and analysis of the model grass Brachypodium distachyon.</title>
        <authorList>
            <consortium name="International Brachypodium Initiative"/>
        </authorList>
    </citation>
    <scope>NUCLEOTIDE SEQUENCE [LARGE SCALE GENOMIC DNA]</scope>
    <source>
        <strain evidence="2 3">Bd21</strain>
    </source>
</reference>
<accession>A0A2K2DEZ6</accession>
<organism evidence="2">
    <name type="scientific">Brachypodium distachyon</name>
    <name type="common">Purple false brome</name>
    <name type="synonym">Trachynia distachya</name>
    <dbReference type="NCBI Taxonomy" id="15368"/>
    <lineage>
        <taxon>Eukaryota</taxon>
        <taxon>Viridiplantae</taxon>
        <taxon>Streptophyta</taxon>
        <taxon>Embryophyta</taxon>
        <taxon>Tracheophyta</taxon>
        <taxon>Spermatophyta</taxon>
        <taxon>Magnoliopsida</taxon>
        <taxon>Liliopsida</taxon>
        <taxon>Poales</taxon>
        <taxon>Poaceae</taxon>
        <taxon>BOP clade</taxon>
        <taxon>Pooideae</taxon>
        <taxon>Stipodae</taxon>
        <taxon>Brachypodieae</taxon>
        <taxon>Brachypodium</taxon>
    </lineage>
</organism>
<dbReference type="Gramene" id="PNT72866">
    <property type="protein sequence ID" value="PNT72866"/>
    <property type="gene ID" value="BRADI_2g49986v3"/>
</dbReference>
<proteinExistence type="predicted"/>